<evidence type="ECO:0000259" key="4">
    <source>
        <dbReference type="Pfam" id="PF17853"/>
    </source>
</evidence>
<feature type="domain" description="Purine catabolism PurC-like" evidence="2">
    <location>
        <begin position="8"/>
        <end position="125"/>
    </location>
</feature>
<dbReference type="PANTHER" id="PTHR33744:SF7">
    <property type="entry name" value="PUCR FAMILY TRANSCRIPTIONAL REGULATOR"/>
    <property type="match status" value="1"/>
</dbReference>
<dbReference type="KEGG" id="sbae:DSM104329_01112"/>
<dbReference type="Pfam" id="PF17853">
    <property type="entry name" value="GGDEF_2"/>
    <property type="match status" value="1"/>
</dbReference>
<evidence type="ECO:0000259" key="2">
    <source>
        <dbReference type="Pfam" id="PF07905"/>
    </source>
</evidence>
<dbReference type="InterPro" id="IPR051448">
    <property type="entry name" value="CdaR-like_regulators"/>
</dbReference>
<evidence type="ECO:0000259" key="3">
    <source>
        <dbReference type="Pfam" id="PF13556"/>
    </source>
</evidence>
<proteinExistence type="inferred from homology"/>
<evidence type="ECO:0000313" key="5">
    <source>
        <dbReference type="EMBL" id="UGS34730.1"/>
    </source>
</evidence>
<dbReference type="InterPro" id="IPR041522">
    <property type="entry name" value="CdaR_GGDEF"/>
</dbReference>
<name>A0A9E6XUJ7_9ACTN</name>
<dbReference type="InterPro" id="IPR012914">
    <property type="entry name" value="PucR_dom"/>
</dbReference>
<dbReference type="PANTHER" id="PTHR33744">
    <property type="entry name" value="CARBOHYDRATE DIACID REGULATOR"/>
    <property type="match status" value="1"/>
</dbReference>
<feature type="domain" description="CdaR GGDEF-like" evidence="4">
    <location>
        <begin position="278"/>
        <end position="388"/>
    </location>
</feature>
<feature type="domain" description="PucR C-terminal helix-turn-helix" evidence="3">
    <location>
        <begin position="438"/>
        <end position="495"/>
    </location>
</feature>
<evidence type="ECO:0008006" key="7">
    <source>
        <dbReference type="Google" id="ProtNLM"/>
    </source>
</evidence>
<dbReference type="Pfam" id="PF13556">
    <property type="entry name" value="HTH_30"/>
    <property type="match status" value="1"/>
</dbReference>
<gene>
    <name evidence="5" type="ORF">DSM104329_01112</name>
</gene>
<dbReference type="InterPro" id="IPR025736">
    <property type="entry name" value="PucR_C-HTH_dom"/>
</dbReference>
<comment type="similarity">
    <text evidence="1">Belongs to the CdaR family.</text>
</comment>
<dbReference type="Proteomes" id="UP001162834">
    <property type="component" value="Chromosome"/>
</dbReference>
<dbReference type="AlphaFoldDB" id="A0A9E6XUJ7"/>
<dbReference type="Pfam" id="PF07905">
    <property type="entry name" value="PucR"/>
    <property type="match status" value="1"/>
</dbReference>
<dbReference type="EMBL" id="CP087164">
    <property type="protein sequence ID" value="UGS34730.1"/>
    <property type="molecule type" value="Genomic_DNA"/>
</dbReference>
<evidence type="ECO:0000256" key="1">
    <source>
        <dbReference type="ARBA" id="ARBA00006754"/>
    </source>
</evidence>
<sequence>MQRFTLADVLAQESLGLRLMTSERGALDRLVMGAHGTEALHPMPWMQHDWVLLITGVRLVDRPDLQRHLVEELADGGLAALGFGVGIDFDEVPGELTRAAEERGFPVFEIPLRTPFREIITFVNRSLLSTEVHQMRRLTSMREFLLDALQDAEPQQRVVQRLASLLSCTVALFGVDGRLLHASGPVPPDELWDAVALHAKGGAPEVRGTPPAIAAVRDRELVAGWLIVVRRSLDSDVYARPLVEMTAALLSTLAGVQRISAGRRRAEHAAFVSDLLAGTREDEVWRHRAAELGLELGGPVALRAIAAAGGPPDALAGRLDAALAAPPALSRLTARRGEAAVAVVQAPDAELRGRLDELYRRLGDAAIAVGRRAATVHELRDSIADALRSVTGEAGRGAEVVWYEDLDLLSWLLRCGDDDGLARKARAVLEPLAGDAVLLETLDRYFACGLHVVRTARSLGLHPNSLRYRLSRIEERLGRSLQDPETIAALHLARRASR</sequence>
<accession>A0A9E6XUJ7</accession>
<evidence type="ECO:0000313" key="6">
    <source>
        <dbReference type="Proteomes" id="UP001162834"/>
    </source>
</evidence>
<dbReference type="RefSeq" id="WP_259314397.1">
    <property type="nucleotide sequence ID" value="NZ_CP087164.1"/>
</dbReference>
<dbReference type="InterPro" id="IPR042070">
    <property type="entry name" value="PucR_C-HTH_sf"/>
</dbReference>
<keyword evidence="6" id="KW-1185">Reference proteome</keyword>
<reference evidence="5" key="1">
    <citation type="journal article" date="2022" name="Int. J. Syst. Evol. Microbiol.">
        <title>Pseudomonas aegrilactucae sp. nov. and Pseudomonas morbosilactucae sp. nov., pathogens causing bacterial rot of lettuce in Japan.</title>
        <authorList>
            <person name="Sawada H."/>
            <person name="Fujikawa T."/>
            <person name="Satou M."/>
        </authorList>
    </citation>
    <scope>NUCLEOTIDE SEQUENCE</scope>
    <source>
        <strain evidence="5">0166_1</strain>
    </source>
</reference>
<organism evidence="5 6">
    <name type="scientific">Capillimicrobium parvum</name>
    <dbReference type="NCBI Taxonomy" id="2884022"/>
    <lineage>
        <taxon>Bacteria</taxon>
        <taxon>Bacillati</taxon>
        <taxon>Actinomycetota</taxon>
        <taxon>Thermoleophilia</taxon>
        <taxon>Solirubrobacterales</taxon>
        <taxon>Capillimicrobiaceae</taxon>
        <taxon>Capillimicrobium</taxon>
    </lineage>
</organism>
<protein>
    <recommendedName>
        <fullName evidence="7">PucR family transcriptional regulator</fullName>
    </recommendedName>
</protein>
<dbReference type="Gene3D" id="1.10.10.2840">
    <property type="entry name" value="PucR C-terminal helix-turn-helix domain"/>
    <property type="match status" value="1"/>
</dbReference>